<dbReference type="InterPro" id="IPR050439">
    <property type="entry name" value="ADAMTS_ADAMTS-like"/>
</dbReference>
<dbReference type="AlphaFoldDB" id="A0A3P6UUE7"/>
<feature type="active site" evidence="1">
    <location>
        <position position="186"/>
    </location>
</feature>
<keyword evidence="1" id="KW-0479">Metal-binding</keyword>
<dbReference type="PANTHER" id="PTHR13723">
    <property type="entry name" value="ADAMTS A DISINTEGRIN AND METALLOPROTEASE WITH THROMBOSPONDIN MOTIFS PROTEASE"/>
    <property type="match status" value="1"/>
</dbReference>
<protein>
    <recommendedName>
        <fullName evidence="3">Peptidase M12B domain-containing protein</fullName>
    </recommendedName>
</protein>
<dbReference type="InterPro" id="IPR024079">
    <property type="entry name" value="MetalloPept_cat_dom_sf"/>
</dbReference>
<dbReference type="PROSITE" id="PS50215">
    <property type="entry name" value="ADAM_MEPRO"/>
    <property type="match status" value="1"/>
</dbReference>
<evidence type="ECO:0000256" key="2">
    <source>
        <dbReference type="SAM" id="MobiDB-lite"/>
    </source>
</evidence>
<dbReference type="GO" id="GO:0004222">
    <property type="term" value="F:metalloendopeptidase activity"/>
    <property type="evidence" value="ECO:0007669"/>
    <property type="project" value="InterPro"/>
</dbReference>
<proteinExistence type="predicted"/>
<feature type="compositionally biased region" description="Polar residues" evidence="2">
    <location>
        <begin position="14"/>
        <end position="24"/>
    </location>
</feature>
<keyword evidence="1" id="KW-0862">Zinc</keyword>
<feature type="domain" description="Peptidase M12B" evidence="3">
    <location>
        <begin position="46"/>
        <end position="267"/>
    </location>
</feature>
<dbReference type="Pfam" id="PF13688">
    <property type="entry name" value="Reprolysin_5"/>
    <property type="match status" value="1"/>
</dbReference>
<evidence type="ECO:0000256" key="1">
    <source>
        <dbReference type="PROSITE-ProRule" id="PRU00276"/>
    </source>
</evidence>
<dbReference type="SUPFAM" id="SSF55486">
    <property type="entry name" value="Metalloproteases ('zincins'), catalytic domain"/>
    <property type="match status" value="1"/>
</dbReference>
<organism evidence="4 5">
    <name type="scientific">Dibothriocephalus latus</name>
    <name type="common">Fish tapeworm</name>
    <name type="synonym">Diphyllobothrium latum</name>
    <dbReference type="NCBI Taxonomy" id="60516"/>
    <lineage>
        <taxon>Eukaryota</taxon>
        <taxon>Metazoa</taxon>
        <taxon>Spiralia</taxon>
        <taxon>Lophotrochozoa</taxon>
        <taxon>Platyhelminthes</taxon>
        <taxon>Cestoda</taxon>
        <taxon>Eucestoda</taxon>
        <taxon>Diphyllobothriidea</taxon>
        <taxon>Diphyllobothriidae</taxon>
        <taxon>Dibothriocephalus</taxon>
    </lineage>
</organism>
<dbReference type="Gene3D" id="3.40.390.10">
    <property type="entry name" value="Collagenase (Catalytic Domain)"/>
    <property type="match status" value="1"/>
</dbReference>
<dbReference type="EMBL" id="UYRU01043277">
    <property type="protein sequence ID" value="VDK81111.1"/>
    <property type="molecule type" value="Genomic_DNA"/>
</dbReference>
<dbReference type="GO" id="GO:0046872">
    <property type="term" value="F:metal ion binding"/>
    <property type="evidence" value="ECO:0007669"/>
    <property type="project" value="UniProtKB-KW"/>
</dbReference>
<evidence type="ECO:0000313" key="4">
    <source>
        <dbReference type="EMBL" id="VDK81111.1"/>
    </source>
</evidence>
<evidence type="ECO:0000259" key="3">
    <source>
        <dbReference type="PROSITE" id="PS50215"/>
    </source>
</evidence>
<feature type="binding site" evidence="1">
    <location>
        <position position="189"/>
    </location>
    <ligand>
        <name>Zn(2+)</name>
        <dbReference type="ChEBI" id="CHEBI:29105"/>
        <note>catalytic</note>
    </ligand>
</feature>
<dbReference type="GO" id="GO:0006508">
    <property type="term" value="P:proteolysis"/>
    <property type="evidence" value="ECO:0007669"/>
    <property type="project" value="InterPro"/>
</dbReference>
<feature type="region of interest" description="Disordered" evidence="2">
    <location>
        <begin position="1"/>
        <end position="35"/>
    </location>
</feature>
<evidence type="ECO:0000313" key="5">
    <source>
        <dbReference type="Proteomes" id="UP000281553"/>
    </source>
</evidence>
<comment type="caution">
    <text evidence="1">Lacks conserved residue(s) required for the propagation of feature annotation.</text>
</comment>
<dbReference type="Proteomes" id="UP000281553">
    <property type="component" value="Unassembled WGS sequence"/>
</dbReference>
<reference evidence="4 5" key="1">
    <citation type="submission" date="2018-11" db="EMBL/GenBank/DDBJ databases">
        <authorList>
            <consortium name="Pathogen Informatics"/>
        </authorList>
    </citation>
    <scope>NUCLEOTIDE SEQUENCE [LARGE SCALE GENOMIC DNA]</scope>
</reference>
<keyword evidence="5" id="KW-1185">Reference proteome</keyword>
<accession>A0A3P6UUE7</accession>
<feature type="binding site" evidence="1">
    <location>
        <position position="185"/>
    </location>
    <ligand>
        <name>Zn(2+)</name>
        <dbReference type="ChEBI" id="CHEBI:29105"/>
        <note>catalytic</note>
    </ligand>
</feature>
<dbReference type="OrthoDB" id="10035764at2759"/>
<feature type="binding site" evidence="1">
    <location>
        <position position="195"/>
    </location>
    <ligand>
        <name>Zn(2+)</name>
        <dbReference type="ChEBI" id="CHEBI:29105"/>
        <note>catalytic</note>
    </ligand>
</feature>
<gene>
    <name evidence="4" type="ORF">DILT_LOCUS3185</name>
</gene>
<name>A0A3P6UUE7_DIBLA</name>
<sequence>MQKHFRVEDAGSPDTPSEEVTSGRTVERSDPQDGVPAVSFHKVEENVIELLVVVTPRMNMVLGKRLTEYIIATMGSVAHNFKHPSLQASLKISIVDILLLDSNFARRQRLEDWSNRNHEEVMGKFCKWANTLRQHRTWDSAILLNVGNFKSTALGVAHYQAMCSQDSGCLVVVDRGFGTADIIAHELGHQLGAKHDFETGSECGHAENSQHSGANQPVSNWLHSQGFNNSSSRHSKRNTLMSGILNFEYYPFRWSACSRASIQNFLS</sequence>
<dbReference type="InterPro" id="IPR001590">
    <property type="entry name" value="Peptidase_M12B"/>
</dbReference>